<dbReference type="InterPro" id="IPR003661">
    <property type="entry name" value="HisK_dim/P_dom"/>
</dbReference>
<dbReference type="Proteomes" id="UP000198771">
    <property type="component" value="Unassembled WGS sequence"/>
</dbReference>
<gene>
    <name evidence="15" type="ORF">SAMN05660653_01810</name>
</gene>
<dbReference type="GO" id="GO:0006355">
    <property type="term" value="P:regulation of DNA-templated transcription"/>
    <property type="evidence" value="ECO:0007669"/>
    <property type="project" value="InterPro"/>
</dbReference>
<dbReference type="CDD" id="cd00130">
    <property type="entry name" value="PAS"/>
    <property type="match status" value="1"/>
</dbReference>
<dbReference type="PROSITE" id="PS50113">
    <property type="entry name" value="PAC"/>
    <property type="match status" value="1"/>
</dbReference>
<dbReference type="CDD" id="cd00082">
    <property type="entry name" value="HisKA"/>
    <property type="match status" value="1"/>
</dbReference>
<dbReference type="PROSITE" id="PS50109">
    <property type="entry name" value="HIS_KIN"/>
    <property type="match status" value="1"/>
</dbReference>
<dbReference type="PROSITE" id="PS50112">
    <property type="entry name" value="PAS"/>
    <property type="match status" value="1"/>
</dbReference>
<comment type="subcellular location">
    <subcellularLocation>
        <location evidence="2">Membrane</location>
    </subcellularLocation>
</comment>
<dbReference type="EC" id="2.7.13.3" evidence="3"/>
<dbReference type="SMART" id="SM00387">
    <property type="entry name" value="HATPase_c"/>
    <property type="match status" value="1"/>
</dbReference>
<feature type="domain" description="Histidine kinase" evidence="11">
    <location>
        <begin position="528"/>
        <end position="752"/>
    </location>
</feature>
<dbReference type="SMART" id="SM00388">
    <property type="entry name" value="HisKA"/>
    <property type="match status" value="1"/>
</dbReference>
<dbReference type="Pfam" id="PF00672">
    <property type="entry name" value="HAMP"/>
    <property type="match status" value="1"/>
</dbReference>
<dbReference type="CDD" id="cd06225">
    <property type="entry name" value="HAMP"/>
    <property type="match status" value="1"/>
</dbReference>
<dbReference type="PRINTS" id="PR00344">
    <property type="entry name" value="BCTRLSENSOR"/>
</dbReference>
<dbReference type="STRING" id="617002.SAMN05660653_01810"/>
<keyword evidence="9" id="KW-0902">Two-component regulatory system</keyword>
<dbReference type="GO" id="GO:0000155">
    <property type="term" value="F:phosphorelay sensor kinase activity"/>
    <property type="evidence" value="ECO:0007669"/>
    <property type="project" value="InterPro"/>
</dbReference>
<evidence type="ECO:0000256" key="8">
    <source>
        <dbReference type="ARBA" id="ARBA00022840"/>
    </source>
</evidence>
<dbReference type="InterPro" id="IPR036890">
    <property type="entry name" value="HATPase_C_sf"/>
</dbReference>
<comment type="catalytic activity">
    <reaction evidence="1">
        <text>ATP + protein L-histidine = ADP + protein N-phospho-L-histidine.</text>
        <dbReference type="EC" id="2.7.13.3"/>
    </reaction>
</comment>
<feature type="domain" description="PAC" evidence="13">
    <location>
        <begin position="343"/>
        <end position="395"/>
    </location>
</feature>
<evidence type="ECO:0000256" key="5">
    <source>
        <dbReference type="ARBA" id="ARBA00022679"/>
    </source>
</evidence>
<evidence type="ECO:0000256" key="7">
    <source>
        <dbReference type="ARBA" id="ARBA00022777"/>
    </source>
</evidence>
<sequence length="760" mass="85419">MKIKNMVQNLTFKMLLSGGVTFFICAGLWAAFNVVYLRDFILRSIKSDIITLSDTVLLGLDCATLHDFEEDIKQIIAFSPHKNIEAIRLLDKRGRIAYSSNAEEVGTFVANSSESCRKCHDQNPPPAILSQEERSRVLQANDTIIIGTVTPIPNKVGCSGQTCHAHSETEQLLGILDMEVTTEVKGTVLREFQQANMQISLLVFLATFLVLFLNYHILIFKPIRRLIQATKDISAGGNYSDISVRQADEIGVLAGSYNDMCRKVAEKEALLVAQREEYRNLFQNVPCLLSVVDKNYMVVRHNKKYGDHFGSFKGRHCYEINKGLTEKCPVCPVELTFLHGTPHVSEEVGLSRDGKTIYWIVYTAPIKDAEGNIVAAMEMMLDITARKELEFKLAASELRYHSIFESIPSGLFVLDYESLTIMNCNDAVQKKYGYKPEELLGKSFLVLFREEEHDLWEQKIRLAQEINQSSQIIKNGSIIYVAMHISHSEFEDQKVLIVSCTDVTKKLESEQQFIHSSKMTTLGEMATGVAHELNQPLAILKSISGYLTRKINKGEILDFPMLEEVAQSISTHVDRAGKIITHMRDFGRKSEPKTMPVQINDVLRRGLEFFSQQLKVRNIKVELNLEEDLPIIMADPNRLEQVFINMLINARDAIEERWVQGHPPLGEKKITLLTCSNGENVKINICDTGTGIPPELSEKVFEPFFTTKDVGKGTGLGLSISYGIIQDYHGTITATSTQGEGACFTITFPIAGKFERNNSL</sequence>
<dbReference type="SUPFAM" id="SSF55785">
    <property type="entry name" value="PYP-like sensor domain (PAS domain)"/>
    <property type="match status" value="2"/>
</dbReference>
<dbReference type="PANTHER" id="PTHR43065">
    <property type="entry name" value="SENSOR HISTIDINE KINASE"/>
    <property type="match status" value="1"/>
</dbReference>
<evidence type="ECO:0000259" key="12">
    <source>
        <dbReference type="PROSITE" id="PS50112"/>
    </source>
</evidence>
<keyword evidence="10" id="KW-0812">Transmembrane</keyword>
<dbReference type="Pfam" id="PF00512">
    <property type="entry name" value="HisKA"/>
    <property type="match status" value="1"/>
</dbReference>
<evidence type="ECO:0000256" key="9">
    <source>
        <dbReference type="ARBA" id="ARBA00023012"/>
    </source>
</evidence>
<dbReference type="Gene3D" id="3.30.450.20">
    <property type="entry name" value="PAS domain"/>
    <property type="match status" value="2"/>
</dbReference>
<evidence type="ECO:0000256" key="4">
    <source>
        <dbReference type="ARBA" id="ARBA00022553"/>
    </source>
</evidence>
<proteinExistence type="predicted"/>
<dbReference type="RefSeq" id="WP_244148700.1">
    <property type="nucleotide sequence ID" value="NZ_FMXO01000009.1"/>
</dbReference>
<evidence type="ECO:0000259" key="11">
    <source>
        <dbReference type="PROSITE" id="PS50109"/>
    </source>
</evidence>
<evidence type="ECO:0000313" key="15">
    <source>
        <dbReference type="EMBL" id="SDB37692.1"/>
    </source>
</evidence>
<accession>A0A1G6CXS1</accession>
<dbReference type="InterPro" id="IPR035965">
    <property type="entry name" value="PAS-like_dom_sf"/>
</dbReference>
<dbReference type="InterPro" id="IPR003660">
    <property type="entry name" value="HAMP_dom"/>
</dbReference>
<keyword evidence="4" id="KW-0597">Phosphoprotein</keyword>
<dbReference type="Gene3D" id="6.10.340.10">
    <property type="match status" value="1"/>
</dbReference>
<dbReference type="Gene3D" id="1.10.287.130">
    <property type="match status" value="1"/>
</dbReference>
<evidence type="ECO:0000313" key="16">
    <source>
        <dbReference type="Proteomes" id="UP000198771"/>
    </source>
</evidence>
<evidence type="ECO:0000256" key="10">
    <source>
        <dbReference type="SAM" id="Phobius"/>
    </source>
</evidence>
<dbReference type="EMBL" id="FMXO01000009">
    <property type="protein sequence ID" value="SDB37692.1"/>
    <property type="molecule type" value="Genomic_DNA"/>
</dbReference>
<feature type="domain" description="HAMP" evidence="14">
    <location>
        <begin position="217"/>
        <end position="269"/>
    </location>
</feature>
<keyword evidence="10" id="KW-0472">Membrane</keyword>
<dbReference type="SUPFAM" id="SSF55874">
    <property type="entry name" value="ATPase domain of HSP90 chaperone/DNA topoisomerase II/histidine kinase"/>
    <property type="match status" value="1"/>
</dbReference>
<dbReference type="AlphaFoldDB" id="A0A1G6CXS1"/>
<dbReference type="PROSITE" id="PS50885">
    <property type="entry name" value="HAMP"/>
    <property type="match status" value="1"/>
</dbReference>
<protein>
    <recommendedName>
        <fullName evidence="3">histidine kinase</fullName>
        <ecNumber evidence="3">2.7.13.3</ecNumber>
    </recommendedName>
</protein>
<evidence type="ECO:0000256" key="1">
    <source>
        <dbReference type="ARBA" id="ARBA00000085"/>
    </source>
</evidence>
<dbReference type="InterPro" id="IPR000014">
    <property type="entry name" value="PAS"/>
</dbReference>
<dbReference type="PANTHER" id="PTHR43065:SF46">
    <property type="entry name" value="C4-DICARBOXYLATE TRANSPORT SENSOR PROTEIN DCTB"/>
    <property type="match status" value="1"/>
</dbReference>
<dbReference type="Pfam" id="PF02518">
    <property type="entry name" value="HATPase_c"/>
    <property type="match status" value="1"/>
</dbReference>
<dbReference type="GO" id="GO:0005524">
    <property type="term" value="F:ATP binding"/>
    <property type="evidence" value="ECO:0007669"/>
    <property type="project" value="UniProtKB-KW"/>
</dbReference>
<keyword evidence="10" id="KW-1133">Transmembrane helix</keyword>
<feature type="domain" description="PAS" evidence="12">
    <location>
        <begin position="396"/>
        <end position="467"/>
    </location>
</feature>
<evidence type="ECO:0000259" key="13">
    <source>
        <dbReference type="PROSITE" id="PS50113"/>
    </source>
</evidence>
<dbReference type="GO" id="GO:0016020">
    <property type="term" value="C:membrane"/>
    <property type="evidence" value="ECO:0007669"/>
    <property type="project" value="UniProtKB-SubCell"/>
</dbReference>
<dbReference type="SUPFAM" id="SSF158472">
    <property type="entry name" value="HAMP domain-like"/>
    <property type="match status" value="1"/>
</dbReference>
<dbReference type="InterPro" id="IPR000700">
    <property type="entry name" value="PAS-assoc_C"/>
</dbReference>
<dbReference type="InterPro" id="IPR004358">
    <property type="entry name" value="Sig_transdc_His_kin-like_C"/>
</dbReference>
<organism evidence="15 16">
    <name type="scientific">Desulfonatronum thiosulfatophilum</name>
    <dbReference type="NCBI Taxonomy" id="617002"/>
    <lineage>
        <taxon>Bacteria</taxon>
        <taxon>Pseudomonadati</taxon>
        <taxon>Thermodesulfobacteriota</taxon>
        <taxon>Desulfovibrionia</taxon>
        <taxon>Desulfovibrionales</taxon>
        <taxon>Desulfonatronaceae</taxon>
        <taxon>Desulfonatronum</taxon>
    </lineage>
</organism>
<dbReference type="NCBIfam" id="TIGR00229">
    <property type="entry name" value="sensory_box"/>
    <property type="match status" value="2"/>
</dbReference>
<name>A0A1G6CXS1_9BACT</name>
<keyword evidence="16" id="KW-1185">Reference proteome</keyword>
<evidence type="ECO:0000259" key="14">
    <source>
        <dbReference type="PROSITE" id="PS50885"/>
    </source>
</evidence>
<dbReference type="Gene3D" id="3.30.450.290">
    <property type="match status" value="1"/>
</dbReference>
<feature type="transmembrane region" description="Helical" evidence="10">
    <location>
        <begin position="199"/>
        <end position="218"/>
    </location>
</feature>
<dbReference type="InterPro" id="IPR036097">
    <property type="entry name" value="HisK_dim/P_sf"/>
</dbReference>
<feature type="transmembrane region" description="Helical" evidence="10">
    <location>
        <begin position="15"/>
        <end position="37"/>
    </location>
</feature>
<dbReference type="InterPro" id="IPR005467">
    <property type="entry name" value="His_kinase_dom"/>
</dbReference>
<keyword evidence="5" id="KW-0808">Transferase</keyword>
<dbReference type="InterPro" id="IPR013767">
    <property type="entry name" value="PAS_fold"/>
</dbReference>
<evidence type="ECO:0000256" key="6">
    <source>
        <dbReference type="ARBA" id="ARBA00022741"/>
    </source>
</evidence>
<dbReference type="SUPFAM" id="SSF47384">
    <property type="entry name" value="Homodimeric domain of signal transducing histidine kinase"/>
    <property type="match status" value="1"/>
</dbReference>
<evidence type="ECO:0000256" key="2">
    <source>
        <dbReference type="ARBA" id="ARBA00004370"/>
    </source>
</evidence>
<keyword evidence="7 15" id="KW-0418">Kinase</keyword>
<evidence type="ECO:0000256" key="3">
    <source>
        <dbReference type="ARBA" id="ARBA00012438"/>
    </source>
</evidence>
<keyword evidence="8" id="KW-0067">ATP-binding</keyword>
<keyword evidence="6" id="KW-0547">Nucleotide-binding</keyword>
<dbReference type="InterPro" id="IPR013656">
    <property type="entry name" value="PAS_4"/>
</dbReference>
<reference evidence="15 16" key="1">
    <citation type="submission" date="2016-10" db="EMBL/GenBank/DDBJ databases">
        <authorList>
            <person name="de Groot N.N."/>
        </authorList>
    </citation>
    <scope>NUCLEOTIDE SEQUENCE [LARGE SCALE GENOMIC DNA]</scope>
    <source>
        <strain evidence="15 16">ASO4-2</strain>
    </source>
</reference>
<dbReference type="Gene3D" id="3.30.565.10">
    <property type="entry name" value="Histidine kinase-like ATPase, C-terminal domain"/>
    <property type="match status" value="1"/>
</dbReference>
<dbReference type="InterPro" id="IPR003594">
    <property type="entry name" value="HATPase_dom"/>
</dbReference>
<dbReference type="Pfam" id="PF08448">
    <property type="entry name" value="PAS_4"/>
    <property type="match status" value="1"/>
</dbReference>
<dbReference type="SMART" id="SM00091">
    <property type="entry name" value="PAS"/>
    <property type="match status" value="1"/>
</dbReference>
<dbReference type="Pfam" id="PF00989">
    <property type="entry name" value="PAS"/>
    <property type="match status" value="1"/>
</dbReference>
<dbReference type="SMART" id="SM00304">
    <property type="entry name" value="HAMP"/>
    <property type="match status" value="1"/>
</dbReference>